<protein>
    <recommendedName>
        <fullName evidence="9">RTA1-domain-containing protein</fullName>
    </recommendedName>
</protein>
<keyword evidence="3 6" id="KW-1133">Transmembrane helix</keyword>
<feature type="transmembrane region" description="Helical" evidence="6">
    <location>
        <begin position="206"/>
        <end position="226"/>
    </location>
</feature>
<feature type="compositionally biased region" description="Basic and acidic residues" evidence="5">
    <location>
        <begin position="270"/>
        <end position="290"/>
    </location>
</feature>
<reference evidence="7" key="1">
    <citation type="submission" date="2018-12" db="EMBL/GenBank/DDBJ databases">
        <authorList>
            <person name="Syme R.A."/>
            <person name="Farfan-Caceres L."/>
            <person name="Lichtenzveig J."/>
        </authorList>
    </citation>
    <scope>NUCLEOTIDE SEQUENCE</scope>
    <source>
        <strain evidence="7">Al4</strain>
    </source>
</reference>
<reference evidence="7" key="2">
    <citation type="submission" date="2020-09" db="EMBL/GenBank/DDBJ databases">
        <title>Reference genome assembly for Australian Ascochyta lentis isolate Al4.</title>
        <authorList>
            <person name="Lee R.C."/>
            <person name="Farfan-Caceres L.M."/>
            <person name="Debler J.W."/>
            <person name="Williams A.H."/>
            <person name="Henares B.M."/>
        </authorList>
    </citation>
    <scope>NUCLEOTIDE SEQUENCE</scope>
    <source>
        <strain evidence="7">Al4</strain>
    </source>
</reference>
<evidence type="ECO:0000256" key="4">
    <source>
        <dbReference type="ARBA" id="ARBA00023136"/>
    </source>
</evidence>
<feature type="transmembrane region" description="Helical" evidence="6">
    <location>
        <begin position="159"/>
        <end position="185"/>
    </location>
</feature>
<dbReference type="InterPro" id="IPR007568">
    <property type="entry name" value="RTA1"/>
</dbReference>
<evidence type="ECO:0008006" key="9">
    <source>
        <dbReference type="Google" id="ProtNLM"/>
    </source>
</evidence>
<comment type="subcellular location">
    <subcellularLocation>
        <location evidence="1">Membrane</location>
        <topology evidence="1">Multi-pass membrane protein</topology>
    </subcellularLocation>
</comment>
<dbReference type="AlphaFoldDB" id="A0A8H7MM59"/>
<evidence type="ECO:0000313" key="8">
    <source>
        <dbReference type="Proteomes" id="UP000651452"/>
    </source>
</evidence>
<evidence type="ECO:0000256" key="2">
    <source>
        <dbReference type="ARBA" id="ARBA00022692"/>
    </source>
</evidence>
<name>A0A8H7MM59_9PLEO</name>
<feature type="transmembrane region" description="Helical" evidence="6">
    <location>
        <begin position="80"/>
        <end position="100"/>
    </location>
</feature>
<feature type="transmembrane region" description="Helical" evidence="6">
    <location>
        <begin position="50"/>
        <end position="68"/>
    </location>
</feature>
<dbReference type="OrthoDB" id="3358017at2759"/>
<evidence type="ECO:0000256" key="6">
    <source>
        <dbReference type="SAM" id="Phobius"/>
    </source>
</evidence>
<dbReference type="GO" id="GO:0016020">
    <property type="term" value="C:membrane"/>
    <property type="evidence" value="ECO:0007669"/>
    <property type="project" value="UniProtKB-SubCell"/>
</dbReference>
<dbReference type="PANTHER" id="PTHR31465">
    <property type="entry name" value="PROTEIN RTA1-RELATED"/>
    <property type="match status" value="1"/>
</dbReference>
<sequence length="290" mass="32230">MANPPTSSSFDWKMYRYTPSLPLAALFLALFTIMTLFHVWSYIRYRKTSIIYVFIGGACEMAGFSARIGSHYNNEAWAPFIIQGTLLLIGPLFFAATVYMMLGRTINLANAAAVSRISPKWYTRIFVTADISTLIVQGLGASLMGTMQLSLALAGEKVVIAGLALQVATFVVFLAAAIDCNVRLIRVKRESASDAANHSNDAWKRMLHTLYTLSALILFRCVFRLIEYAMGNAAYLIAHEWTLYVFDGVPMFAVLVLLFVFQQRAMKSPSGEERKVDESSDEEKVVVGSQ</sequence>
<dbReference type="Proteomes" id="UP000651452">
    <property type="component" value="Unassembled WGS sequence"/>
</dbReference>
<evidence type="ECO:0000313" key="7">
    <source>
        <dbReference type="EMBL" id="KAF9700270.1"/>
    </source>
</evidence>
<proteinExistence type="predicted"/>
<dbReference type="PANTHER" id="PTHR31465:SF27">
    <property type="entry name" value="DOMAIN PROTEIN, PUTATIVE (AFU_ORTHOLOGUE AFUA_3G01030)-RELATED"/>
    <property type="match status" value="1"/>
</dbReference>
<dbReference type="Pfam" id="PF04479">
    <property type="entry name" value="RTA1"/>
    <property type="match status" value="1"/>
</dbReference>
<keyword evidence="2 6" id="KW-0812">Transmembrane</keyword>
<organism evidence="7 8">
    <name type="scientific">Ascochyta lentis</name>
    <dbReference type="NCBI Taxonomy" id="205686"/>
    <lineage>
        <taxon>Eukaryota</taxon>
        <taxon>Fungi</taxon>
        <taxon>Dikarya</taxon>
        <taxon>Ascomycota</taxon>
        <taxon>Pezizomycotina</taxon>
        <taxon>Dothideomycetes</taxon>
        <taxon>Pleosporomycetidae</taxon>
        <taxon>Pleosporales</taxon>
        <taxon>Pleosporineae</taxon>
        <taxon>Didymellaceae</taxon>
        <taxon>Ascochyta</taxon>
    </lineage>
</organism>
<evidence type="ECO:0000256" key="3">
    <source>
        <dbReference type="ARBA" id="ARBA00022989"/>
    </source>
</evidence>
<keyword evidence="8" id="KW-1185">Reference proteome</keyword>
<evidence type="ECO:0000256" key="5">
    <source>
        <dbReference type="SAM" id="MobiDB-lite"/>
    </source>
</evidence>
<dbReference type="EMBL" id="RZGK01000003">
    <property type="protein sequence ID" value="KAF9700270.1"/>
    <property type="molecule type" value="Genomic_DNA"/>
</dbReference>
<keyword evidence="4 6" id="KW-0472">Membrane</keyword>
<feature type="transmembrane region" description="Helical" evidence="6">
    <location>
        <begin position="241"/>
        <end position="261"/>
    </location>
</feature>
<feature type="region of interest" description="Disordered" evidence="5">
    <location>
        <begin position="267"/>
        <end position="290"/>
    </location>
</feature>
<feature type="transmembrane region" description="Helical" evidence="6">
    <location>
        <begin position="20"/>
        <end position="43"/>
    </location>
</feature>
<accession>A0A8H7MM59</accession>
<comment type="caution">
    <text evidence="7">The sequence shown here is derived from an EMBL/GenBank/DDBJ whole genome shotgun (WGS) entry which is preliminary data.</text>
</comment>
<gene>
    <name evidence="7" type="ORF">EKO04_001886</name>
</gene>
<evidence type="ECO:0000256" key="1">
    <source>
        <dbReference type="ARBA" id="ARBA00004141"/>
    </source>
</evidence>
<feature type="transmembrane region" description="Helical" evidence="6">
    <location>
        <begin position="121"/>
        <end position="139"/>
    </location>
</feature>